<keyword evidence="1" id="KW-0812">Transmembrane</keyword>
<dbReference type="EMBL" id="CP031517">
    <property type="protein sequence ID" value="QOS41160.1"/>
    <property type="molecule type" value="Genomic_DNA"/>
</dbReference>
<evidence type="ECO:0000313" key="3">
    <source>
        <dbReference type="Proteomes" id="UP000593591"/>
    </source>
</evidence>
<keyword evidence="1" id="KW-0472">Membrane</keyword>
<reference evidence="2 3" key="1">
    <citation type="submission" date="2018-08" db="EMBL/GenBank/DDBJ databases">
        <title>The first complete genome of Treponema rectale (CHPAT), a commensal spirochete of the bovine rectum.</title>
        <authorList>
            <person name="Staton G.J."/>
            <person name="Clegg S.R."/>
            <person name="Carter S.D."/>
            <person name="Radford A.D."/>
            <person name="Darby A."/>
            <person name="Hall N."/>
            <person name="Birtles R.J."/>
            <person name="Evans N.J."/>
        </authorList>
    </citation>
    <scope>NUCLEOTIDE SEQUENCE [LARGE SCALE GENOMIC DNA]</scope>
    <source>
        <strain evidence="2 3">CHPA</strain>
    </source>
</reference>
<protein>
    <submittedName>
        <fullName evidence="2">Uncharacterized protein</fullName>
    </submittedName>
</protein>
<feature type="transmembrane region" description="Helical" evidence="1">
    <location>
        <begin position="12"/>
        <end position="31"/>
    </location>
</feature>
<organism evidence="2 3">
    <name type="scientific">Treponema rectale</name>
    <dbReference type="NCBI Taxonomy" id="744512"/>
    <lineage>
        <taxon>Bacteria</taxon>
        <taxon>Pseudomonadati</taxon>
        <taxon>Spirochaetota</taxon>
        <taxon>Spirochaetia</taxon>
        <taxon>Spirochaetales</taxon>
        <taxon>Treponemataceae</taxon>
        <taxon>Treponema</taxon>
    </lineage>
</organism>
<proteinExistence type="predicted"/>
<dbReference type="AlphaFoldDB" id="A0A7M1XPV1"/>
<feature type="transmembrane region" description="Helical" evidence="1">
    <location>
        <begin position="43"/>
        <end position="63"/>
    </location>
</feature>
<accession>A0A7M1XPV1</accession>
<sequence>MCEIKNNCIYRLVLFVAGFAALVLILYFYFMDDEMKKCCAIKVFIIILFVVVFVLACCLVFFLDCNTECDYNSEKFIRQNKGKIKLVVDNGDNCYTVIYKDEFSDLIQYIPEDSKICIYADKLSLSKDDLIKLSKKIKNQKVIFVRKKIFCR</sequence>
<dbReference type="Proteomes" id="UP000593591">
    <property type="component" value="Chromosome"/>
</dbReference>
<evidence type="ECO:0000313" key="2">
    <source>
        <dbReference type="EMBL" id="QOS41160.1"/>
    </source>
</evidence>
<keyword evidence="1" id="KW-1133">Transmembrane helix</keyword>
<gene>
    <name evidence="2" type="ORF">DYE49_12165</name>
</gene>
<dbReference type="KEGG" id="trc:DYE49_12165"/>
<evidence type="ECO:0000256" key="1">
    <source>
        <dbReference type="SAM" id="Phobius"/>
    </source>
</evidence>
<name>A0A7M1XPV1_9SPIR</name>